<keyword evidence="4" id="KW-1185">Reference proteome</keyword>
<reference evidence="2" key="1">
    <citation type="journal article" date="2014" name="Int. J. Syst. Evol. Microbiol.">
        <title>Complete genome sequence of Corynebacterium casei LMG S-19264T (=DSM 44701T), isolated from a smear-ripened cheese.</title>
        <authorList>
            <consortium name="US DOE Joint Genome Institute (JGI-PGF)"/>
            <person name="Walter F."/>
            <person name="Albersmeier A."/>
            <person name="Kalinowski J."/>
            <person name="Ruckert C."/>
        </authorList>
    </citation>
    <scope>NUCLEOTIDE SEQUENCE</scope>
    <source>
        <strain evidence="2">CGMCC 1.15034</strain>
    </source>
</reference>
<evidence type="ECO:0000313" key="4">
    <source>
        <dbReference type="Proteomes" id="UP000593880"/>
    </source>
</evidence>
<reference evidence="2" key="3">
    <citation type="submission" date="2022-12" db="EMBL/GenBank/DDBJ databases">
        <authorList>
            <person name="Sun Q."/>
            <person name="Zhou Y."/>
        </authorList>
    </citation>
    <scope>NUCLEOTIDE SEQUENCE</scope>
    <source>
        <strain evidence="2">CGMCC 1.15034</strain>
    </source>
</reference>
<dbReference type="AlphaFoldDB" id="A0A410V209"/>
<evidence type="ECO:0008006" key="6">
    <source>
        <dbReference type="Google" id="ProtNLM"/>
    </source>
</evidence>
<accession>A0A410V209</accession>
<dbReference type="Proteomes" id="UP000625079">
    <property type="component" value="Unassembled WGS sequence"/>
</dbReference>
<gene>
    <name evidence="2" type="ORF">GCM10010987_06230</name>
    <name evidence="3" type="ORF">XH86_08245</name>
</gene>
<organism evidence="2 5">
    <name type="scientific">Bradyrhizobium guangdongense</name>
    <dbReference type="NCBI Taxonomy" id="1325090"/>
    <lineage>
        <taxon>Bacteria</taxon>
        <taxon>Pseudomonadati</taxon>
        <taxon>Pseudomonadota</taxon>
        <taxon>Alphaproteobacteria</taxon>
        <taxon>Hyphomicrobiales</taxon>
        <taxon>Nitrobacteraceae</taxon>
        <taxon>Bradyrhizobium</taxon>
    </lineage>
</organism>
<dbReference type="EMBL" id="CP030057">
    <property type="protein sequence ID" value="QOZ58725.1"/>
    <property type="molecule type" value="Genomic_DNA"/>
</dbReference>
<evidence type="ECO:0000313" key="5">
    <source>
        <dbReference type="Proteomes" id="UP000625079"/>
    </source>
</evidence>
<name>A0A410V209_9BRAD</name>
<dbReference type="Proteomes" id="UP000593880">
    <property type="component" value="Chromosome"/>
</dbReference>
<proteinExistence type="predicted"/>
<evidence type="ECO:0000256" key="1">
    <source>
        <dbReference type="SAM" id="SignalP"/>
    </source>
</evidence>
<dbReference type="RefSeq" id="WP_128964341.1">
    <property type="nucleotide sequence ID" value="NZ_BMHC01000001.1"/>
</dbReference>
<evidence type="ECO:0000313" key="2">
    <source>
        <dbReference type="EMBL" id="GGI19813.1"/>
    </source>
</evidence>
<feature type="signal peptide" evidence="1">
    <location>
        <begin position="1"/>
        <end position="19"/>
    </location>
</feature>
<keyword evidence="1" id="KW-0732">Signal</keyword>
<feature type="chain" id="PRO_5044601067" description="BA14K family protein" evidence="1">
    <location>
        <begin position="20"/>
        <end position="93"/>
    </location>
</feature>
<sequence length="93" mass="9954">MTGIAKFFGLIAAASFFAAAPLSLQSSQTNLLTVSVDQAEARVGRPLTPMSVAGVHRRVHRRAYYGAAAAGAAAYGAYRYQRACGYYPYPPCY</sequence>
<dbReference type="EMBL" id="BMHC01000001">
    <property type="protein sequence ID" value="GGI19813.1"/>
    <property type="molecule type" value="Genomic_DNA"/>
</dbReference>
<protein>
    <recommendedName>
        <fullName evidence="6">BA14K family protein</fullName>
    </recommendedName>
</protein>
<reference evidence="3 4" key="2">
    <citation type="submission" date="2018-06" db="EMBL/GenBank/DDBJ databases">
        <title>Comparative genomics of rhizobia nodulating Arachis hypogaea in China.</title>
        <authorList>
            <person name="Li Y."/>
        </authorList>
    </citation>
    <scope>NUCLEOTIDE SEQUENCE [LARGE SCALE GENOMIC DNA]</scope>
    <source>
        <strain evidence="3 4">CCBAU 51658</strain>
    </source>
</reference>
<evidence type="ECO:0000313" key="3">
    <source>
        <dbReference type="EMBL" id="QOZ58725.1"/>
    </source>
</evidence>